<dbReference type="Pfam" id="PF14113">
    <property type="entry name" value="Tae4"/>
    <property type="match status" value="1"/>
</dbReference>
<evidence type="ECO:0000313" key="1">
    <source>
        <dbReference type="EMBL" id="MBL5935252.1"/>
    </source>
</evidence>
<evidence type="ECO:0008006" key="3">
    <source>
        <dbReference type="Google" id="ProtNLM"/>
    </source>
</evidence>
<comment type="caution">
    <text evidence="1">The sequence shown here is derived from an EMBL/GenBank/DDBJ whole genome shotgun (WGS) entry which is preliminary data.</text>
</comment>
<dbReference type="Proteomes" id="UP000653275">
    <property type="component" value="Unassembled WGS sequence"/>
</dbReference>
<dbReference type="RefSeq" id="WP_202665849.1">
    <property type="nucleotide sequence ID" value="NZ_JAENMR010000005.1"/>
</dbReference>
<dbReference type="InterPro" id="IPR025562">
    <property type="entry name" value="Tae4"/>
</dbReference>
<evidence type="ECO:0000313" key="2">
    <source>
        <dbReference type="Proteomes" id="UP000653275"/>
    </source>
</evidence>
<dbReference type="Gene3D" id="3.90.1720.80">
    <property type="match status" value="1"/>
</dbReference>
<proteinExistence type="predicted"/>
<protein>
    <recommendedName>
        <fullName evidence="3">Type VI secretion system (T6SS), amidase effector protein 4</fullName>
    </recommendedName>
</protein>
<reference evidence="1" key="1">
    <citation type="submission" date="2020-12" db="EMBL/GenBank/DDBJ databases">
        <title>Draft genome sequence of Enterobacter spp., Lelliottia spp. and Serratia spp. isolated from drinking water reservoirs and lakes.</title>
        <authorList>
            <person name="Reitter C."/>
            <person name="Neuhaus K."/>
            <person name="Huegler M."/>
        </authorList>
    </citation>
    <scope>NUCLEOTIDE SEQUENCE</scope>
    <source>
        <strain evidence="1">TZW15</strain>
    </source>
</reference>
<gene>
    <name evidence="1" type="ORF">I7V27_12455</name>
</gene>
<organism evidence="1 2">
    <name type="scientific">Lelliottia amnigena</name>
    <name type="common">Enterobacter amnigenus</name>
    <dbReference type="NCBI Taxonomy" id="61646"/>
    <lineage>
        <taxon>Bacteria</taxon>
        <taxon>Pseudomonadati</taxon>
        <taxon>Pseudomonadota</taxon>
        <taxon>Gammaproteobacteria</taxon>
        <taxon>Enterobacterales</taxon>
        <taxon>Enterobacteriaceae</taxon>
        <taxon>Lelliottia</taxon>
    </lineage>
</organism>
<dbReference type="EMBL" id="JAENMS010000005">
    <property type="protein sequence ID" value="MBL5935252.1"/>
    <property type="molecule type" value="Genomic_DNA"/>
</dbReference>
<name>A0AAP2F2J0_LELAM</name>
<sequence length="207" mass="23157">MPNSKTMAKTNGVSNSQKNVQLKAITFDELWSAYPSRTIEHIDPSSKKDIFSDHCAINVSNALYQCGILMKTFSKTRCWNCPTPDPTTKKGIHAIRAEELSEYLKTRPFAGCPVPQKLSGKNFKENVEGKTGIIFFKDYWLRGNERTPTGDHIDLWNKSKLAGSGALASYLRVNFPNATESVSGLFGSDTRITSLEKATEVLFWEIK</sequence>
<accession>A0AAP2F2J0</accession>
<dbReference type="AlphaFoldDB" id="A0AAP2F2J0"/>